<sequence>MSGTETVPKAPPRGMPGAAESRPGDIGESTRRADGVPKVRGEFGYSSDLWMEDMLWGATLRSPHPHANIWSIDTSEAEAMPGVYAVLTHEDVPGRKVYGMEVPDQPVLAWEKVRYQGEPVALVAADHPETARRALQKIKVEYEVLEPLTDAEEAMKEGAPRLHLSGNLLRHIHVRHGEPESAKAEVVVSGEYEVGMQDQAFLGPESGLAVPDGQGGVDLYISTQWLHIDRDQVAESLGLPPERVRLVLSGVGGAFGGREDLSMQIHACMLALETGRPVKMVYNREESFFGHVHRHPCRMRYEHGARKDGTLVYVKARIVLDGGAYASSSNAVCLNAATFACGPYKVPHAEVDSYMLYTNNPPCGAMRGFGAVQVCFAYEAQMDKLARELGMDPVELRVKNAIAPGDRFPFGQEVPEPAPVAELLERVRRMPLPEEEALAGRDLRELPGGVSNVTHGEGVRRGVGYAVGFKNIGYSAGFDDYSTARVILSVEEGEPVAQVHTAACEVGQGVITVQAQIARRELGVERVRVLPADTRVGSAGSSSASRQTYMTGGAVRLACRAVRERVLARVREELGEGPEGLSVRGGNVVDAAGRVVVPLAELLGEEGIEETVEFHHRPTHPLDENGQGDAHVQFAYAAHRAVVEVDTELGLVRVVEVATAQDVGKAINPQAVEGQIEGGIAQGLGLALMEEIQVREGKVQNASFTDYLIPTILDMPSVRAEILELADPEAPYGLKGVGEPPTIASTPAIVAALRDATGRELNRVPVRPEQIVGIAERPAAPERIR</sequence>
<organism evidence="3 4">
    <name type="scientific">Rubrobacter xylanophilus (strain DSM 9941 / JCM 11954 / NBRC 16129 / PRD-1)</name>
    <dbReference type="NCBI Taxonomy" id="266117"/>
    <lineage>
        <taxon>Bacteria</taxon>
        <taxon>Bacillati</taxon>
        <taxon>Actinomycetota</taxon>
        <taxon>Rubrobacteria</taxon>
        <taxon>Rubrobacterales</taxon>
        <taxon>Rubrobacteraceae</taxon>
        <taxon>Rubrobacter</taxon>
    </lineage>
</organism>
<dbReference type="NCBIfam" id="TIGR03196">
    <property type="entry name" value="pucD"/>
    <property type="match status" value="1"/>
</dbReference>
<dbReference type="InterPro" id="IPR008274">
    <property type="entry name" value="AldOxase/xan_DH_MoCoBD1"/>
</dbReference>
<dbReference type="Pfam" id="PF02738">
    <property type="entry name" value="MoCoBD_1"/>
    <property type="match status" value="1"/>
</dbReference>
<dbReference type="STRING" id="266117.Rxyl_2839"/>
<dbReference type="GO" id="GO:0004854">
    <property type="term" value="F:xanthine dehydrogenase activity"/>
    <property type="evidence" value="ECO:0007669"/>
    <property type="project" value="UniProtKB-EC"/>
</dbReference>
<gene>
    <name evidence="3" type="ordered locus">Rxyl_2839</name>
</gene>
<evidence type="ECO:0000256" key="1">
    <source>
        <dbReference type="SAM" id="MobiDB-lite"/>
    </source>
</evidence>
<dbReference type="PANTHER" id="PTHR11908">
    <property type="entry name" value="XANTHINE DEHYDROGENASE"/>
    <property type="match status" value="1"/>
</dbReference>
<dbReference type="InterPro" id="IPR000674">
    <property type="entry name" value="Ald_Oxase/Xan_DH_a/b"/>
</dbReference>
<feature type="domain" description="Aldehyde oxidase/xanthine dehydrogenase a/b hammerhead" evidence="2">
    <location>
        <begin position="40"/>
        <end position="146"/>
    </location>
</feature>
<dbReference type="GO" id="GO:0005506">
    <property type="term" value="F:iron ion binding"/>
    <property type="evidence" value="ECO:0007669"/>
    <property type="project" value="InterPro"/>
</dbReference>
<proteinExistence type="predicted"/>
<evidence type="ECO:0000313" key="3">
    <source>
        <dbReference type="EMBL" id="ABG05751.1"/>
    </source>
</evidence>
<feature type="region of interest" description="Disordered" evidence="1">
    <location>
        <begin position="1"/>
        <end position="35"/>
    </location>
</feature>
<dbReference type="KEGG" id="rxy:Rxyl_2839"/>
<keyword evidence="3" id="KW-0560">Oxidoreductase</keyword>
<dbReference type="PhylomeDB" id="Q1AS77"/>
<dbReference type="InterPro" id="IPR016208">
    <property type="entry name" value="Ald_Oxase/xanthine_DH-like"/>
</dbReference>
<dbReference type="AlphaFoldDB" id="Q1AS77"/>
<dbReference type="InterPro" id="IPR036856">
    <property type="entry name" value="Ald_Oxase/Xan_DH_a/b_sf"/>
</dbReference>
<dbReference type="Gene3D" id="3.30.365.10">
    <property type="entry name" value="Aldehyde oxidase/xanthine dehydrogenase, molybdopterin binding domain"/>
    <property type="match status" value="4"/>
</dbReference>
<dbReference type="PANTHER" id="PTHR11908:SF157">
    <property type="entry name" value="XANTHINE DEHYDROGENASE SUBUNIT D-RELATED"/>
    <property type="match status" value="1"/>
</dbReference>
<dbReference type="InterPro" id="IPR046867">
    <property type="entry name" value="AldOxase/xan_DH_MoCoBD2"/>
</dbReference>
<evidence type="ECO:0000259" key="2">
    <source>
        <dbReference type="SMART" id="SM01008"/>
    </source>
</evidence>
<dbReference type="Pfam" id="PF01315">
    <property type="entry name" value="Ald_Xan_dh_C"/>
    <property type="match status" value="1"/>
</dbReference>
<protein>
    <submittedName>
        <fullName evidence="3">Xanthine dehydrogenase, molybdenum binding subunit apoprotein</fullName>
        <ecNumber evidence="3">1.17.1.4</ecNumber>
    </submittedName>
</protein>
<dbReference type="Pfam" id="PF20256">
    <property type="entry name" value="MoCoBD_2"/>
    <property type="match status" value="1"/>
</dbReference>
<keyword evidence="4" id="KW-1185">Reference proteome</keyword>
<dbReference type="Gene3D" id="3.90.1170.50">
    <property type="entry name" value="Aldehyde oxidase/xanthine dehydrogenase, a/b hammerhead"/>
    <property type="match status" value="1"/>
</dbReference>
<evidence type="ECO:0000313" key="4">
    <source>
        <dbReference type="Proteomes" id="UP000006637"/>
    </source>
</evidence>
<dbReference type="EC" id="1.17.1.4" evidence="3"/>
<dbReference type="HOGENOM" id="CLU_001681_2_3_11"/>
<reference evidence="3 4" key="1">
    <citation type="submission" date="2006-06" db="EMBL/GenBank/DDBJ databases">
        <title>Complete sequence of Rubrobacter xylanophilus DSM 9941.</title>
        <authorList>
            <consortium name="US DOE Joint Genome Institute"/>
            <person name="Copeland A."/>
            <person name="Lucas S."/>
            <person name="Lapidus A."/>
            <person name="Barry K."/>
            <person name="Detter J.C."/>
            <person name="Glavina del Rio T."/>
            <person name="Hammon N."/>
            <person name="Israni S."/>
            <person name="Dalin E."/>
            <person name="Tice H."/>
            <person name="Pitluck S."/>
            <person name="Munk A.C."/>
            <person name="Brettin T."/>
            <person name="Bruce D."/>
            <person name="Han C."/>
            <person name="Tapia R."/>
            <person name="Gilna P."/>
            <person name="Schmutz J."/>
            <person name="Larimer F."/>
            <person name="Land M."/>
            <person name="Hauser L."/>
            <person name="Kyrpides N."/>
            <person name="Lykidis A."/>
            <person name="da Costa M.S."/>
            <person name="Rainey F.A."/>
            <person name="Empadinhas N."/>
            <person name="Jolivet E."/>
            <person name="Battista J.R."/>
            <person name="Richardson P."/>
        </authorList>
    </citation>
    <scope>NUCLEOTIDE SEQUENCE [LARGE SCALE GENOMIC DNA]</scope>
    <source>
        <strain evidence="4">DSM 9941 / JCM 11954 / NBRC 16129 / PRD-1</strain>
    </source>
</reference>
<feature type="compositionally biased region" description="Basic and acidic residues" evidence="1">
    <location>
        <begin position="22"/>
        <end position="35"/>
    </location>
</feature>
<dbReference type="EMBL" id="CP000386">
    <property type="protein sequence ID" value="ABG05751.1"/>
    <property type="molecule type" value="Genomic_DNA"/>
</dbReference>
<dbReference type="eggNOG" id="COG1529">
    <property type="taxonomic scope" value="Bacteria"/>
</dbReference>
<dbReference type="Proteomes" id="UP000006637">
    <property type="component" value="Chromosome"/>
</dbReference>
<dbReference type="InterPro" id="IPR017609">
    <property type="entry name" value="Xanthine_dehydrogenase_dsu"/>
</dbReference>
<dbReference type="SUPFAM" id="SSF56003">
    <property type="entry name" value="Molybdenum cofactor-binding domain"/>
    <property type="match status" value="1"/>
</dbReference>
<dbReference type="SUPFAM" id="SSF54665">
    <property type="entry name" value="CO dehydrogenase molybdoprotein N-domain-like"/>
    <property type="match status" value="1"/>
</dbReference>
<dbReference type="InterPro" id="IPR037165">
    <property type="entry name" value="AldOxase/xan_DH_Mopterin-bd_sf"/>
</dbReference>
<name>Q1AS77_RUBXD</name>
<accession>Q1AS77</accession>
<dbReference type="SMART" id="SM01008">
    <property type="entry name" value="Ald_Xan_dh_C"/>
    <property type="match status" value="1"/>
</dbReference>